<evidence type="ECO:0000313" key="2">
    <source>
        <dbReference type="EMBL" id="PGH00906.1"/>
    </source>
</evidence>
<dbReference type="Gene3D" id="2.40.10.10">
    <property type="entry name" value="Trypsin-like serine proteases"/>
    <property type="match status" value="1"/>
</dbReference>
<evidence type="ECO:0008006" key="4">
    <source>
        <dbReference type="Google" id="ProtNLM"/>
    </source>
</evidence>
<dbReference type="Proteomes" id="UP000223968">
    <property type="component" value="Unassembled WGS sequence"/>
</dbReference>
<sequence>MEMEVQAKPQNGSSISVKGRQEHAGSLAASDSRQTMKLLKQDYESEFVLQKRAVLSNILANLSIGKVILASGIRKIGTSRLDWALIESPNTFGPNKSPPRSAFVYPKEHRLPSEIHYSPHEDFKIREIASFTMGDVVVKRGRSTGATWGRVNRLQRNINWDELGIQSDEWEIVADRFEFASPGDSGSIVTNVRLELIGLVFAVDQPCGGGLRAAFFTPFNSIQEDVRRLSGGSLGL</sequence>
<dbReference type="SUPFAM" id="SSF50494">
    <property type="entry name" value="Trypsin-like serine proteases"/>
    <property type="match status" value="1"/>
</dbReference>
<accession>A0A2B7WVS2</accession>
<evidence type="ECO:0000313" key="3">
    <source>
        <dbReference type="Proteomes" id="UP000223968"/>
    </source>
</evidence>
<dbReference type="AlphaFoldDB" id="A0A2B7WVS2"/>
<gene>
    <name evidence="2" type="ORF">AJ79_08061</name>
</gene>
<evidence type="ECO:0000256" key="1">
    <source>
        <dbReference type="SAM" id="MobiDB-lite"/>
    </source>
</evidence>
<dbReference type="InterPro" id="IPR043504">
    <property type="entry name" value="Peptidase_S1_PA_chymotrypsin"/>
</dbReference>
<feature type="region of interest" description="Disordered" evidence="1">
    <location>
        <begin position="1"/>
        <end position="29"/>
    </location>
</feature>
<name>A0A2B7WVS2_9EURO</name>
<dbReference type="STRING" id="1447875.A0A2B7WVS2"/>
<organism evidence="2 3">
    <name type="scientific">Helicocarpus griseus UAMH5409</name>
    <dbReference type="NCBI Taxonomy" id="1447875"/>
    <lineage>
        <taxon>Eukaryota</taxon>
        <taxon>Fungi</taxon>
        <taxon>Dikarya</taxon>
        <taxon>Ascomycota</taxon>
        <taxon>Pezizomycotina</taxon>
        <taxon>Eurotiomycetes</taxon>
        <taxon>Eurotiomycetidae</taxon>
        <taxon>Onygenales</taxon>
        <taxon>Ajellomycetaceae</taxon>
        <taxon>Helicocarpus</taxon>
    </lineage>
</organism>
<proteinExistence type="predicted"/>
<comment type="caution">
    <text evidence="2">The sequence shown here is derived from an EMBL/GenBank/DDBJ whole genome shotgun (WGS) entry which is preliminary data.</text>
</comment>
<dbReference type="InterPro" id="IPR009003">
    <property type="entry name" value="Peptidase_S1_PA"/>
</dbReference>
<reference evidence="2 3" key="1">
    <citation type="submission" date="2017-10" db="EMBL/GenBank/DDBJ databases">
        <title>Comparative genomics in systemic dimorphic fungi from Ajellomycetaceae.</title>
        <authorList>
            <person name="Munoz J.F."/>
            <person name="Mcewen J.G."/>
            <person name="Clay O.K."/>
            <person name="Cuomo C.A."/>
        </authorList>
    </citation>
    <scope>NUCLEOTIDE SEQUENCE [LARGE SCALE GENOMIC DNA]</scope>
    <source>
        <strain evidence="2 3">UAMH5409</strain>
    </source>
</reference>
<dbReference type="EMBL" id="PDNB01000179">
    <property type="protein sequence ID" value="PGH00906.1"/>
    <property type="molecule type" value="Genomic_DNA"/>
</dbReference>
<dbReference type="OrthoDB" id="5424209at2759"/>
<protein>
    <recommendedName>
        <fullName evidence="4">Peptidase S1 domain-containing protein</fullName>
    </recommendedName>
</protein>
<keyword evidence="3" id="KW-1185">Reference proteome</keyword>